<evidence type="ECO:0000313" key="8">
    <source>
        <dbReference type="Proteomes" id="UP000823388"/>
    </source>
</evidence>
<sequence>MAAGGGGLPVVDLAPFLTGDEVGIARATAAVRDACRTHGFFRAVNHGVPAELLARALELSAAFFALPDEEKAKVRPAAARGLRRPSRSATGGSRRTRPTRTSTWSSLIPSSGSTCTLLSQLHSGKFECKFAKLLKNIRALGPLIISVD</sequence>
<evidence type="ECO:0000256" key="4">
    <source>
        <dbReference type="ARBA" id="ARBA00023004"/>
    </source>
</evidence>
<dbReference type="Pfam" id="PF14226">
    <property type="entry name" value="DIOX_N"/>
    <property type="match status" value="1"/>
</dbReference>
<keyword evidence="4" id="KW-0408">Iron</keyword>
<dbReference type="GO" id="GO:0046872">
    <property type="term" value="F:metal ion binding"/>
    <property type="evidence" value="ECO:0007669"/>
    <property type="project" value="UniProtKB-KW"/>
</dbReference>
<comment type="cofactor">
    <cofactor evidence="1">
        <name>L-ascorbate</name>
        <dbReference type="ChEBI" id="CHEBI:38290"/>
    </cofactor>
</comment>
<feature type="region of interest" description="Disordered" evidence="5">
    <location>
        <begin position="75"/>
        <end position="107"/>
    </location>
</feature>
<evidence type="ECO:0000313" key="7">
    <source>
        <dbReference type="EMBL" id="KAG2575155.1"/>
    </source>
</evidence>
<keyword evidence="2" id="KW-0479">Metal-binding</keyword>
<evidence type="ECO:0000256" key="1">
    <source>
        <dbReference type="ARBA" id="ARBA00001961"/>
    </source>
</evidence>
<dbReference type="EMBL" id="CM029049">
    <property type="protein sequence ID" value="KAG2575155.1"/>
    <property type="molecule type" value="Genomic_DNA"/>
</dbReference>
<protein>
    <recommendedName>
        <fullName evidence="6">Non-haem dioxygenase N-terminal domain-containing protein</fullName>
    </recommendedName>
</protein>
<evidence type="ECO:0000256" key="3">
    <source>
        <dbReference type="ARBA" id="ARBA00023002"/>
    </source>
</evidence>
<comment type="caution">
    <text evidence="7">The sequence shown here is derived from an EMBL/GenBank/DDBJ whole genome shotgun (WGS) entry which is preliminary data.</text>
</comment>
<dbReference type="InterPro" id="IPR026992">
    <property type="entry name" value="DIOX_N"/>
</dbReference>
<dbReference type="PANTHER" id="PTHR47990">
    <property type="entry name" value="2-OXOGLUTARATE (2OG) AND FE(II)-DEPENDENT OXYGENASE SUPERFAMILY PROTEIN-RELATED"/>
    <property type="match status" value="1"/>
</dbReference>
<evidence type="ECO:0000256" key="2">
    <source>
        <dbReference type="ARBA" id="ARBA00022723"/>
    </source>
</evidence>
<accession>A0A8T0QQ26</accession>
<evidence type="ECO:0000259" key="6">
    <source>
        <dbReference type="Pfam" id="PF14226"/>
    </source>
</evidence>
<organism evidence="7 8">
    <name type="scientific">Panicum virgatum</name>
    <name type="common">Blackwell switchgrass</name>
    <dbReference type="NCBI Taxonomy" id="38727"/>
    <lineage>
        <taxon>Eukaryota</taxon>
        <taxon>Viridiplantae</taxon>
        <taxon>Streptophyta</taxon>
        <taxon>Embryophyta</taxon>
        <taxon>Tracheophyta</taxon>
        <taxon>Spermatophyta</taxon>
        <taxon>Magnoliopsida</taxon>
        <taxon>Liliopsida</taxon>
        <taxon>Poales</taxon>
        <taxon>Poaceae</taxon>
        <taxon>PACMAD clade</taxon>
        <taxon>Panicoideae</taxon>
        <taxon>Panicodae</taxon>
        <taxon>Paniceae</taxon>
        <taxon>Panicinae</taxon>
        <taxon>Panicum</taxon>
        <taxon>Panicum sect. Hiantes</taxon>
    </lineage>
</organism>
<dbReference type="SUPFAM" id="SSF51197">
    <property type="entry name" value="Clavaminate synthase-like"/>
    <property type="match status" value="1"/>
</dbReference>
<dbReference type="AlphaFoldDB" id="A0A8T0QQ26"/>
<dbReference type="GO" id="GO:0016491">
    <property type="term" value="F:oxidoreductase activity"/>
    <property type="evidence" value="ECO:0007669"/>
    <property type="project" value="UniProtKB-KW"/>
</dbReference>
<dbReference type="InterPro" id="IPR027443">
    <property type="entry name" value="IPNS-like_sf"/>
</dbReference>
<keyword evidence="3" id="KW-0560">Oxidoreductase</keyword>
<dbReference type="InterPro" id="IPR050231">
    <property type="entry name" value="Iron_ascorbate_oxido_reductase"/>
</dbReference>
<keyword evidence="8" id="KW-1185">Reference proteome</keyword>
<reference evidence="7" key="1">
    <citation type="submission" date="2020-05" db="EMBL/GenBank/DDBJ databases">
        <title>WGS assembly of Panicum virgatum.</title>
        <authorList>
            <person name="Lovell J.T."/>
            <person name="Jenkins J."/>
            <person name="Shu S."/>
            <person name="Juenger T.E."/>
            <person name="Schmutz J."/>
        </authorList>
    </citation>
    <scope>NUCLEOTIDE SEQUENCE</scope>
    <source>
        <strain evidence="7">AP13</strain>
    </source>
</reference>
<feature type="compositionally biased region" description="Low complexity" evidence="5">
    <location>
        <begin position="87"/>
        <end position="106"/>
    </location>
</feature>
<evidence type="ECO:0000256" key="5">
    <source>
        <dbReference type="SAM" id="MobiDB-lite"/>
    </source>
</evidence>
<feature type="domain" description="Non-haem dioxygenase N-terminal" evidence="6">
    <location>
        <begin position="8"/>
        <end position="87"/>
    </location>
</feature>
<dbReference type="Gene3D" id="2.60.120.330">
    <property type="entry name" value="B-lactam Antibiotic, Isopenicillin N Synthase, Chain"/>
    <property type="match status" value="1"/>
</dbReference>
<dbReference type="Proteomes" id="UP000823388">
    <property type="component" value="Chromosome 7K"/>
</dbReference>
<gene>
    <name evidence="7" type="ORF">PVAP13_7KG416550</name>
</gene>
<proteinExistence type="predicted"/>
<name>A0A8T0QQ26_PANVG</name>